<evidence type="ECO:0000256" key="1">
    <source>
        <dbReference type="ARBA" id="ARBA00022679"/>
    </source>
</evidence>
<dbReference type="Gene3D" id="3.40.630.30">
    <property type="match status" value="1"/>
</dbReference>
<evidence type="ECO:0000259" key="4">
    <source>
        <dbReference type="PROSITE" id="PS51186"/>
    </source>
</evidence>
<proteinExistence type="inferred from homology"/>
<gene>
    <name evidence="5" type="ORF">GGR23_002655</name>
</gene>
<evidence type="ECO:0000313" key="6">
    <source>
        <dbReference type="Proteomes" id="UP000528286"/>
    </source>
</evidence>
<evidence type="ECO:0000313" key="5">
    <source>
        <dbReference type="EMBL" id="MBB4065454.1"/>
    </source>
</evidence>
<dbReference type="InterPro" id="IPR051531">
    <property type="entry name" value="N-acetyltransferase"/>
</dbReference>
<keyword evidence="6" id="KW-1185">Reference proteome</keyword>
<protein>
    <submittedName>
        <fullName evidence="5">RimJ/RimL family protein N-acetyltransferase</fullName>
    </submittedName>
</protein>
<dbReference type="PROSITE" id="PS51186">
    <property type="entry name" value="GNAT"/>
    <property type="match status" value="1"/>
</dbReference>
<dbReference type="GO" id="GO:0016747">
    <property type="term" value="F:acyltransferase activity, transferring groups other than amino-acyl groups"/>
    <property type="evidence" value="ECO:0007669"/>
    <property type="project" value="InterPro"/>
</dbReference>
<dbReference type="RefSeq" id="WP_183366730.1">
    <property type="nucleotide sequence ID" value="NZ_JACIEZ010000004.1"/>
</dbReference>
<sequence length="193" mass="21351">MIAPRTFQDCRGGFALPWLTEIRTARLHLRSPVLEDAEAIADGLGRFAVARMLPSLPFPYDRQDALEWLLPRASGVQSGWAFAIARENGPLMGIVSIERSGDRWVLGYWLSPPYWGQRLASEAVEAVVDAFFAHAPGESLHASVLSDNPASFSLQSRMGFRITGCREVYCQARGAMKTLIETVLDADDVRRTA</sequence>
<evidence type="ECO:0000256" key="2">
    <source>
        <dbReference type="ARBA" id="ARBA00023315"/>
    </source>
</evidence>
<dbReference type="Proteomes" id="UP000528286">
    <property type="component" value="Unassembled WGS sequence"/>
</dbReference>
<dbReference type="SUPFAM" id="SSF55729">
    <property type="entry name" value="Acyl-CoA N-acyltransferases (Nat)"/>
    <property type="match status" value="1"/>
</dbReference>
<dbReference type="PANTHER" id="PTHR43792:SF8">
    <property type="entry name" value="[RIBOSOMAL PROTEIN US5]-ALANINE N-ACETYLTRANSFERASE"/>
    <property type="match status" value="1"/>
</dbReference>
<comment type="similarity">
    <text evidence="3">Belongs to the acetyltransferase family. RimJ subfamily.</text>
</comment>
<keyword evidence="2" id="KW-0012">Acyltransferase</keyword>
<name>A0A7W6NLD6_9HYPH</name>
<dbReference type="PANTHER" id="PTHR43792">
    <property type="entry name" value="GNAT FAMILY, PUTATIVE (AFU_ORTHOLOGUE AFUA_3G00765)-RELATED-RELATED"/>
    <property type="match status" value="1"/>
</dbReference>
<organism evidence="5 6">
    <name type="scientific">Gellertiella hungarica</name>
    <dbReference type="NCBI Taxonomy" id="1572859"/>
    <lineage>
        <taxon>Bacteria</taxon>
        <taxon>Pseudomonadati</taxon>
        <taxon>Pseudomonadota</taxon>
        <taxon>Alphaproteobacteria</taxon>
        <taxon>Hyphomicrobiales</taxon>
        <taxon>Rhizobiaceae</taxon>
        <taxon>Gellertiella</taxon>
    </lineage>
</organism>
<accession>A0A7W6NLD6</accession>
<reference evidence="5 6" key="1">
    <citation type="submission" date="2020-08" db="EMBL/GenBank/DDBJ databases">
        <title>Genomic Encyclopedia of Type Strains, Phase IV (KMG-IV): sequencing the most valuable type-strain genomes for metagenomic binning, comparative biology and taxonomic classification.</title>
        <authorList>
            <person name="Goeker M."/>
        </authorList>
    </citation>
    <scope>NUCLEOTIDE SEQUENCE [LARGE SCALE GENOMIC DNA]</scope>
    <source>
        <strain evidence="5 6">DSM 29853</strain>
    </source>
</reference>
<dbReference type="Pfam" id="PF13302">
    <property type="entry name" value="Acetyltransf_3"/>
    <property type="match status" value="1"/>
</dbReference>
<keyword evidence="1 5" id="KW-0808">Transferase</keyword>
<dbReference type="InterPro" id="IPR016181">
    <property type="entry name" value="Acyl_CoA_acyltransferase"/>
</dbReference>
<dbReference type="AlphaFoldDB" id="A0A7W6NLD6"/>
<dbReference type="EMBL" id="JACIEZ010000004">
    <property type="protein sequence ID" value="MBB4065454.1"/>
    <property type="molecule type" value="Genomic_DNA"/>
</dbReference>
<feature type="domain" description="N-acetyltransferase" evidence="4">
    <location>
        <begin position="27"/>
        <end position="181"/>
    </location>
</feature>
<comment type="caution">
    <text evidence="5">The sequence shown here is derived from an EMBL/GenBank/DDBJ whole genome shotgun (WGS) entry which is preliminary data.</text>
</comment>
<dbReference type="InterPro" id="IPR000182">
    <property type="entry name" value="GNAT_dom"/>
</dbReference>
<evidence type="ECO:0000256" key="3">
    <source>
        <dbReference type="ARBA" id="ARBA00038502"/>
    </source>
</evidence>